<keyword evidence="3" id="KW-1185">Reference proteome</keyword>
<evidence type="ECO:0000313" key="2">
    <source>
        <dbReference type="EMBL" id="GIX84803.1"/>
    </source>
</evidence>
<proteinExistence type="predicted"/>
<feature type="transmembrane region" description="Helical" evidence="1">
    <location>
        <begin position="21"/>
        <end position="46"/>
    </location>
</feature>
<protein>
    <submittedName>
        <fullName evidence="2">Uncharacterized protein</fullName>
    </submittedName>
</protein>
<keyword evidence="1" id="KW-0472">Membrane</keyword>
<evidence type="ECO:0000256" key="1">
    <source>
        <dbReference type="SAM" id="Phobius"/>
    </source>
</evidence>
<accession>A0AAV4NJZ3</accession>
<dbReference type="Proteomes" id="UP001054837">
    <property type="component" value="Unassembled WGS sequence"/>
</dbReference>
<evidence type="ECO:0000313" key="3">
    <source>
        <dbReference type="Proteomes" id="UP001054837"/>
    </source>
</evidence>
<organism evidence="2 3">
    <name type="scientific">Caerostris darwini</name>
    <dbReference type="NCBI Taxonomy" id="1538125"/>
    <lineage>
        <taxon>Eukaryota</taxon>
        <taxon>Metazoa</taxon>
        <taxon>Ecdysozoa</taxon>
        <taxon>Arthropoda</taxon>
        <taxon>Chelicerata</taxon>
        <taxon>Arachnida</taxon>
        <taxon>Araneae</taxon>
        <taxon>Araneomorphae</taxon>
        <taxon>Entelegynae</taxon>
        <taxon>Araneoidea</taxon>
        <taxon>Araneidae</taxon>
        <taxon>Caerostris</taxon>
    </lineage>
</organism>
<gene>
    <name evidence="2" type="ORF">CDAR_490461</name>
</gene>
<keyword evidence="1" id="KW-0812">Transmembrane</keyword>
<dbReference type="AlphaFoldDB" id="A0AAV4NJZ3"/>
<name>A0AAV4NJZ3_9ARAC</name>
<reference evidence="2 3" key="1">
    <citation type="submission" date="2021-06" db="EMBL/GenBank/DDBJ databases">
        <title>Caerostris darwini draft genome.</title>
        <authorList>
            <person name="Kono N."/>
            <person name="Arakawa K."/>
        </authorList>
    </citation>
    <scope>NUCLEOTIDE SEQUENCE [LARGE SCALE GENOMIC DNA]</scope>
</reference>
<dbReference type="EMBL" id="BPLQ01001741">
    <property type="protein sequence ID" value="GIX84803.1"/>
    <property type="molecule type" value="Genomic_DNA"/>
</dbReference>
<feature type="transmembrane region" description="Helical" evidence="1">
    <location>
        <begin position="71"/>
        <end position="90"/>
    </location>
</feature>
<keyword evidence="1" id="KW-1133">Transmembrane helix</keyword>
<sequence>MDFIEKGKRCLGKVSFTVLTVMFLMDWFELNIIDVTGLVLLIGFVGKKMKESGFDWTDFDWNQRDPIEVELVGYGCMLFMIYVHLFMIFIRWQPIFTLLITGFIGDAIETHLNSWDAAKAKLSFLKNYYLKERLTMRKYWDSIS</sequence>
<comment type="caution">
    <text evidence="2">The sequence shown here is derived from an EMBL/GenBank/DDBJ whole genome shotgun (WGS) entry which is preliminary data.</text>
</comment>